<evidence type="ECO:0000256" key="1">
    <source>
        <dbReference type="SAM" id="MobiDB-lite"/>
    </source>
</evidence>
<feature type="region of interest" description="Disordered" evidence="1">
    <location>
        <begin position="96"/>
        <end position="120"/>
    </location>
</feature>
<keyword evidence="3" id="KW-1185">Reference proteome</keyword>
<accession>A0ABD1QT28</accession>
<evidence type="ECO:0000313" key="2">
    <source>
        <dbReference type="EMBL" id="KAL2478912.1"/>
    </source>
</evidence>
<reference evidence="3" key="1">
    <citation type="submission" date="2024-07" db="EMBL/GenBank/DDBJ databases">
        <title>Two chromosome-level genome assemblies of Korean endemic species Abeliophyllum distichum and Forsythia ovata (Oleaceae).</title>
        <authorList>
            <person name="Jang H."/>
        </authorList>
    </citation>
    <scope>NUCLEOTIDE SEQUENCE [LARGE SCALE GENOMIC DNA]</scope>
</reference>
<proteinExistence type="predicted"/>
<comment type="caution">
    <text evidence="2">The sequence shown here is derived from an EMBL/GenBank/DDBJ whole genome shotgun (WGS) entry which is preliminary data.</text>
</comment>
<organism evidence="2 3">
    <name type="scientific">Forsythia ovata</name>
    <dbReference type="NCBI Taxonomy" id="205694"/>
    <lineage>
        <taxon>Eukaryota</taxon>
        <taxon>Viridiplantae</taxon>
        <taxon>Streptophyta</taxon>
        <taxon>Embryophyta</taxon>
        <taxon>Tracheophyta</taxon>
        <taxon>Spermatophyta</taxon>
        <taxon>Magnoliopsida</taxon>
        <taxon>eudicotyledons</taxon>
        <taxon>Gunneridae</taxon>
        <taxon>Pentapetalae</taxon>
        <taxon>asterids</taxon>
        <taxon>lamiids</taxon>
        <taxon>Lamiales</taxon>
        <taxon>Oleaceae</taxon>
        <taxon>Forsythieae</taxon>
        <taxon>Forsythia</taxon>
    </lineage>
</organism>
<dbReference type="Proteomes" id="UP001604277">
    <property type="component" value="Unassembled WGS sequence"/>
</dbReference>
<dbReference type="EMBL" id="JBFOLJ010000014">
    <property type="protein sequence ID" value="KAL2478912.1"/>
    <property type="molecule type" value="Genomic_DNA"/>
</dbReference>
<dbReference type="AlphaFoldDB" id="A0ABD1QT28"/>
<protein>
    <submittedName>
        <fullName evidence="2">Protein TIME FOR COFFEE-like</fullName>
    </submittedName>
</protein>
<gene>
    <name evidence="2" type="ORF">Fot_47926</name>
</gene>
<sequence>MSNSTSANNLILPPTYSPFQLLLQERDHDRYRRIRAMELRAALLWIRSRREISSPNLEKISRFAAENGYDKGNLVNSQGVATQPPEPILLEAMKVGSQSKPVAEELRERRDSATKEEVSSPKKKEYYVVRIKGNNLEDSTVKSRNSMLLNKFL</sequence>
<feature type="compositionally biased region" description="Basic and acidic residues" evidence="1">
    <location>
        <begin position="102"/>
        <end position="120"/>
    </location>
</feature>
<evidence type="ECO:0000313" key="3">
    <source>
        <dbReference type="Proteomes" id="UP001604277"/>
    </source>
</evidence>
<name>A0ABD1QT28_9LAMI</name>